<dbReference type="Proteomes" id="UP000785679">
    <property type="component" value="Unassembled WGS sequence"/>
</dbReference>
<protein>
    <submittedName>
        <fullName evidence="3">Uncharacterized protein</fullName>
    </submittedName>
</protein>
<dbReference type="InterPro" id="IPR021109">
    <property type="entry name" value="Peptidase_aspartic_dom_sf"/>
</dbReference>
<name>A0A8J8NPG2_HALGN</name>
<reference evidence="3" key="1">
    <citation type="submission" date="2019-06" db="EMBL/GenBank/DDBJ databases">
        <authorList>
            <person name="Zheng W."/>
        </authorList>
    </citation>
    <scope>NUCLEOTIDE SEQUENCE</scope>
    <source>
        <strain evidence="3">QDHG01</strain>
    </source>
</reference>
<comment type="caution">
    <text evidence="3">The sequence shown here is derived from an EMBL/GenBank/DDBJ whole genome shotgun (WGS) entry which is preliminary data.</text>
</comment>
<dbReference type="EMBL" id="RRYP01009416">
    <property type="protein sequence ID" value="TNV79081.1"/>
    <property type="molecule type" value="Genomic_DNA"/>
</dbReference>
<evidence type="ECO:0000256" key="1">
    <source>
        <dbReference type="SAM" id="MobiDB-lite"/>
    </source>
</evidence>
<organism evidence="3 4">
    <name type="scientific">Halteria grandinella</name>
    <dbReference type="NCBI Taxonomy" id="5974"/>
    <lineage>
        <taxon>Eukaryota</taxon>
        <taxon>Sar</taxon>
        <taxon>Alveolata</taxon>
        <taxon>Ciliophora</taxon>
        <taxon>Intramacronucleata</taxon>
        <taxon>Spirotrichea</taxon>
        <taxon>Stichotrichia</taxon>
        <taxon>Sporadotrichida</taxon>
        <taxon>Halteriidae</taxon>
        <taxon>Halteria</taxon>
    </lineage>
</organism>
<keyword evidence="4" id="KW-1185">Reference proteome</keyword>
<gene>
    <name evidence="3" type="ORF">FGO68_gene2190</name>
</gene>
<feature type="transmembrane region" description="Helical" evidence="2">
    <location>
        <begin position="104"/>
        <end position="130"/>
    </location>
</feature>
<dbReference type="Gene3D" id="2.40.70.10">
    <property type="entry name" value="Acid Proteases"/>
    <property type="match status" value="1"/>
</dbReference>
<accession>A0A8J8NPG2</accession>
<keyword evidence="2" id="KW-0472">Membrane</keyword>
<evidence type="ECO:0000313" key="4">
    <source>
        <dbReference type="Proteomes" id="UP000785679"/>
    </source>
</evidence>
<keyword evidence="2" id="KW-1133">Transmembrane helix</keyword>
<feature type="region of interest" description="Disordered" evidence="1">
    <location>
        <begin position="174"/>
        <end position="204"/>
    </location>
</feature>
<proteinExistence type="predicted"/>
<keyword evidence="2" id="KW-0812">Transmembrane</keyword>
<evidence type="ECO:0000313" key="3">
    <source>
        <dbReference type="EMBL" id="TNV79081.1"/>
    </source>
</evidence>
<dbReference type="AlphaFoldDB" id="A0A8J8NPG2"/>
<sequence length="204" mass="22838">MSGPMVNSILMEAQNCEKVATQLGNLTLKANTGGSVLSINITTFLRQSGKDCRLHMSILVFSGQDDQLVLGQMLMIRHNVTFDYENEVISLNDYLIVVDPVPEYSGFITVFAILMVFFILLAVLFLYLVLCRKGAKRVKQQEDAANSTLMGPEDARVSLAVSVQRRESIAIRKQTVQQNKRSKAVQEDEEEATAGQRPLLEKRR</sequence>
<evidence type="ECO:0000256" key="2">
    <source>
        <dbReference type="SAM" id="Phobius"/>
    </source>
</evidence>